<name>A0A8S9NAK8_BRACR</name>
<evidence type="ECO:0000259" key="12">
    <source>
        <dbReference type="PROSITE" id="PS51195"/>
    </source>
</evidence>
<keyword evidence="6" id="KW-0694">RNA-binding</keyword>
<dbReference type="SMART" id="SM00487">
    <property type="entry name" value="DEXDc"/>
    <property type="match status" value="1"/>
</dbReference>
<dbReference type="CDD" id="cd18787">
    <property type="entry name" value="SF2_C_DEAD"/>
    <property type="match status" value="1"/>
</dbReference>
<dbReference type="InterPro" id="IPR001650">
    <property type="entry name" value="Helicase_C-like"/>
</dbReference>
<evidence type="ECO:0000256" key="2">
    <source>
        <dbReference type="ARBA" id="ARBA00022741"/>
    </source>
</evidence>
<evidence type="ECO:0000256" key="9">
    <source>
        <dbReference type="SAM" id="MobiDB-lite"/>
    </source>
</evidence>
<dbReference type="InterPro" id="IPR014014">
    <property type="entry name" value="RNA_helicase_DEAD_Q_motif"/>
</dbReference>
<evidence type="ECO:0000259" key="11">
    <source>
        <dbReference type="PROSITE" id="PS51194"/>
    </source>
</evidence>
<dbReference type="InterPro" id="IPR014001">
    <property type="entry name" value="Helicase_ATP-bd"/>
</dbReference>
<dbReference type="Proteomes" id="UP000712600">
    <property type="component" value="Unassembled WGS sequence"/>
</dbReference>
<dbReference type="GO" id="GO:0016787">
    <property type="term" value="F:hydrolase activity"/>
    <property type="evidence" value="ECO:0007669"/>
    <property type="project" value="UniProtKB-KW"/>
</dbReference>
<organism evidence="13 14">
    <name type="scientific">Brassica cretica</name>
    <name type="common">Mustard</name>
    <dbReference type="NCBI Taxonomy" id="69181"/>
    <lineage>
        <taxon>Eukaryota</taxon>
        <taxon>Viridiplantae</taxon>
        <taxon>Streptophyta</taxon>
        <taxon>Embryophyta</taxon>
        <taxon>Tracheophyta</taxon>
        <taxon>Spermatophyta</taxon>
        <taxon>Magnoliopsida</taxon>
        <taxon>eudicotyledons</taxon>
        <taxon>Gunneridae</taxon>
        <taxon>Pentapetalae</taxon>
        <taxon>rosids</taxon>
        <taxon>malvids</taxon>
        <taxon>Brassicales</taxon>
        <taxon>Brassicaceae</taxon>
        <taxon>Brassiceae</taxon>
        <taxon>Brassica</taxon>
    </lineage>
</organism>
<feature type="domain" description="Helicase ATP-binding" evidence="10">
    <location>
        <begin position="260"/>
        <end position="435"/>
    </location>
</feature>
<feature type="compositionally biased region" description="Gly residues" evidence="9">
    <location>
        <begin position="40"/>
        <end position="53"/>
    </location>
</feature>
<keyword evidence="2 8" id="KW-0547">Nucleotide-binding</keyword>
<dbReference type="InterPro" id="IPR011545">
    <property type="entry name" value="DEAD/DEAH_box_helicase_dom"/>
</dbReference>
<dbReference type="Pfam" id="PF00270">
    <property type="entry name" value="DEAD"/>
    <property type="match status" value="1"/>
</dbReference>
<dbReference type="GO" id="GO:0003724">
    <property type="term" value="F:RNA helicase activity"/>
    <property type="evidence" value="ECO:0007669"/>
    <property type="project" value="UniProtKB-EC"/>
</dbReference>
<evidence type="ECO:0000256" key="3">
    <source>
        <dbReference type="ARBA" id="ARBA00022801"/>
    </source>
</evidence>
<evidence type="ECO:0000259" key="10">
    <source>
        <dbReference type="PROSITE" id="PS51192"/>
    </source>
</evidence>
<accession>A0A8S9NAK8</accession>
<dbReference type="FunFam" id="3.40.50.300:FF:000079">
    <property type="entry name" value="probable ATP-dependent RNA helicase DDX17"/>
    <property type="match status" value="1"/>
</dbReference>
<dbReference type="PROSITE" id="PS00039">
    <property type="entry name" value="DEAD_ATP_HELICASE"/>
    <property type="match status" value="1"/>
</dbReference>
<keyword evidence="5 8" id="KW-0067">ATP-binding</keyword>
<dbReference type="PROSITE" id="PS51192">
    <property type="entry name" value="HELICASE_ATP_BIND_1"/>
    <property type="match status" value="1"/>
</dbReference>
<dbReference type="EC" id="3.6.4.13" evidence="1"/>
<feature type="region of interest" description="Disordered" evidence="9">
    <location>
        <begin position="619"/>
        <end position="663"/>
    </location>
</feature>
<evidence type="ECO:0000256" key="1">
    <source>
        <dbReference type="ARBA" id="ARBA00012552"/>
    </source>
</evidence>
<evidence type="ECO:0000256" key="8">
    <source>
        <dbReference type="RuleBase" id="RU000492"/>
    </source>
</evidence>
<feature type="short sequence motif" description="Q motif" evidence="7">
    <location>
        <begin position="229"/>
        <end position="257"/>
    </location>
</feature>
<evidence type="ECO:0000256" key="4">
    <source>
        <dbReference type="ARBA" id="ARBA00022806"/>
    </source>
</evidence>
<dbReference type="SMART" id="SM00490">
    <property type="entry name" value="HELICc"/>
    <property type="match status" value="1"/>
</dbReference>
<reference evidence="13" key="1">
    <citation type="submission" date="2019-12" db="EMBL/GenBank/DDBJ databases">
        <title>Genome sequencing and annotation of Brassica cretica.</title>
        <authorList>
            <person name="Studholme D.J."/>
            <person name="Sarris P."/>
        </authorList>
    </citation>
    <scope>NUCLEOTIDE SEQUENCE</scope>
    <source>
        <strain evidence="13">PFS-109/04</strain>
        <tissue evidence="13">Leaf</tissue>
    </source>
</reference>
<dbReference type="InterPro" id="IPR027417">
    <property type="entry name" value="P-loop_NTPase"/>
</dbReference>
<dbReference type="GO" id="GO:0005524">
    <property type="term" value="F:ATP binding"/>
    <property type="evidence" value="ECO:0007669"/>
    <property type="project" value="UniProtKB-KW"/>
</dbReference>
<evidence type="ECO:0000313" key="14">
    <source>
        <dbReference type="Proteomes" id="UP000712600"/>
    </source>
</evidence>
<gene>
    <name evidence="13" type="ORF">F2Q69_00040082</name>
</gene>
<feature type="domain" description="DEAD-box RNA helicase Q" evidence="12">
    <location>
        <begin position="229"/>
        <end position="257"/>
    </location>
</feature>
<keyword evidence="4 8" id="KW-0347">Helicase</keyword>
<feature type="domain" description="Helicase C-terminal" evidence="11">
    <location>
        <begin position="463"/>
        <end position="608"/>
    </location>
</feature>
<dbReference type="AlphaFoldDB" id="A0A8S9NAK8"/>
<sequence>MSSHDRRFADPNSYRQRSPAPVRSSQPMDPSAAPYNPRYSGGGGGVGGGGGGYRPAPVMSGDGSGYGHYPSFHPPSNGFSVGRGGGRGGYGGYGGVRGGYGGGGRGGSGRRELDSVSLPKQSFGNLVHFEKNFYVESPVVQAMTEQDVAMYRTEKDISVEGRDVPKPIKMFQDANFPVMSSVEVDFDVLKLECKYADLFMPSLMLKVDLDVLLISLIIRLIDNILNWFDLWTYLFLIDNILDAIAKLGFTEPTPIQAQGWPMALKGRDLIGIAETGSGKTLAYLLPALVHVSAQPRLGQDDGPIVLILAPTRELAVQIQEESRKFGLRSGVRSTCIYGGAPKGRQIHDLRRGVEIVIATPGRLIDMLECQHTNLKRVTYLVLDEADRMLDMGFEPQIRKIVSQIRPDRQTLLWSATWPREVETLARQFLRDPYKAIIGSADLKANQSINQVIEIVQTPEKYTRLLTLLKQLMDGSKILIFVETKRGCDQVTRQLRMDGWPALAIHGDKNQTERDRVLSEFKSGRSPIMTATDVAARGLDVKDIKCVVNYDFPTSLEDYIHRIGRTGRAGAKGMAMTFFTHDNAKFARELIKILQEAGQVVPPNLSALVRSSGEKLNSNIFLSSGGGGGGGRSFRSRGGGRGGFGDKRPRSTSNFVPHGGKRTW</sequence>
<keyword evidence="3 8" id="KW-0378">Hydrolase</keyword>
<evidence type="ECO:0000256" key="5">
    <source>
        <dbReference type="ARBA" id="ARBA00022840"/>
    </source>
</evidence>
<dbReference type="Pfam" id="PF00271">
    <property type="entry name" value="Helicase_C"/>
    <property type="match status" value="1"/>
</dbReference>
<comment type="similarity">
    <text evidence="8">Belongs to the DEAD box helicase family.</text>
</comment>
<dbReference type="PROSITE" id="PS51195">
    <property type="entry name" value="Q_MOTIF"/>
    <property type="match status" value="1"/>
</dbReference>
<dbReference type="SUPFAM" id="SSF52540">
    <property type="entry name" value="P-loop containing nucleoside triphosphate hydrolases"/>
    <property type="match status" value="1"/>
</dbReference>
<dbReference type="EMBL" id="QGKX02001621">
    <property type="protein sequence ID" value="KAF3499066.1"/>
    <property type="molecule type" value="Genomic_DNA"/>
</dbReference>
<proteinExistence type="inferred from homology"/>
<evidence type="ECO:0000313" key="13">
    <source>
        <dbReference type="EMBL" id="KAF3499066.1"/>
    </source>
</evidence>
<feature type="compositionally biased region" description="Gly residues" evidence="9">
    <location>
        <begin position="623"/>
        <end position="642"/>
    </location>
</feature>
<dbReference type="Gene3D" id="3.40.50.300">
    <property type="entry name" value="P-loop containing nucleotide triphosphate hydrolases"/>
    <property type="match status" value="2"/>
</dbReference>
<dbReference type="InterPro" id="IPR000629">
    <property type="entry name" value="RNA-helicase_DEAD-box_CS"/>
</dbReference>
<dbReference type="FunFam" id="3.40.50.300:FF:000008">
    <property type="entry name" value="ATP-dependent RNA helicase RhlB"/>
    <property type="match status" value="1"/>
</dbReference>
<comment type="caution">
    <text evidence="13">The sequence shown here is derived from an EMBL/GenBank/DDBJ whole genome shotgun (WGS) entry which is preliminary data.</text>
</comment>
<evidence type="ECO:0000256" key="7">
    <source>
        <dbReference type="PROSITE-ProRule" id="PRU00552"/>
    </source>
</evidence>
<dbReference type="GO" id="GO:0003723">
    <property type="term" value="F:RNA binding"/>
    <property type="evidence" value="ECO:0007669"/>
    <property type="project" value="UniProtKB-KW"/>
</dbReference>
<dbReference type="CDD" id="cd17966">
    <property type="entry name" value="DEADc_DDX5_DDX17"/>
    <property type="match status" value="1"/>
</dbReference>
<protein>
    <recommendedName>
        <fullName evidence="1">RNA helicase</fullName>
        <ecNumber evidence="1">3.6.4.13</ecNumber>
    </recommendedName>
</protein>
<dbReference type="PANTHER" id="PTHR47958">
    <property type="entry name" value="ATP-DEPENDENT RNA HELICASE DBP3"/>
    <property type="match status" value="1"/>
</dbReference>
<feature type="region of interest" description="Disordered" evidence="9">
    <location>
        <begin position="1"/>
        <end position="56"/>
    </location>
</feature>
<evidence type="ECO:0000256" key="6">
    <source>
        <dbReference type="ARBA" id="ARBA00022884"/>
    </source>
</evidence>
<dbReference type="PROSITE" id="PS51194">
    <property type="entry name" value="HELICASE_CTER"/>
    <property type="match status" value="1"/>
</dbReference>